<evidence type="ECO:0000259" key="2">
    <source>
        <dbReference type="Pfam" id="PF01738"/>
    </source>
</evidence>
<dbReference type="OrthoDB" id="62567at2"/>
<keyword evidence="4" id="KW-1185">Reference proteome</keyword>
<dbReference type="AlphaFoldDB" id="A0A0F5K4C0"/>
<feature type="region of interest" description="Disordered" evidence="1">
    <location>
        <begin position="107"/>
        <end position="138"/>
    </location>
</feature>
<dbReference type="InterPro" id="IPR029058">
    <property type="entry name" value="AB_hydrolase_fold"/>
</dbReference>
<feature type="domain" description="Dienelactone hydrolase" evidence="2">
    <location>
        <begin position="184"/>
        <end position="301"/>
    </location>
</feature>
<evidence type="ECO:0000313" key="4">
    <source>
        <dbReference type="Proteomes" id="UP000033618"/>
    </source>
</evidence>
<dbReference type="RefSeq" id="WP_024903591.1">
    <property type="nucleotide sequence ID" value="NZ_CADFGU010000005.1"/>
</dbReference>
<dbReference type="GO" id="GO:0016787">
    <property type="term" value="F:hydrolase activity"/>
    <property type="evidence" value="ECO:0007669"/>
    <property type="project" value="InterPro"/>
</dbReference>
<evidence type="ECO:0000256" key="1">
    <source>
        <dbReference type="SAM" id="MobiDB-lite"/>
    </source>
</evidence>
<dbReference type="EMBL" id="LAQU01000003">
    <property type="protein sequence ID" value="KKB64709.1"/>
    <property type="molecule type" value="Genomic_DNA"/>
</dbReference>
<comment type="caution">
    <text evidence="3">The sequence shown here is derived from an EMBL/GenBank/DDBJ whole genome shotgun (WGS) entry which is preliminary data.</text>
</comment>
<dbReference type="InterPro" id="IPR002925">
    <property type="entry name" value="Dienelactn_hydro"/>
</dbReference>
<organism evidence="3 4">
    <name type="scientific">Robbsia andropogonis</name>
    <dbReference type="NCBI Taxonomy" id="28092"/>
    <lineage>
        <taxon>Bacteria</taxon>
        <taxon>Pseudomonadati</taxon>
        <taxon>Pseudomonadota</taxon>
        <taxon>Betaproteobacteria</taxon>
        <taxon>Burkholderiales</taxon>
        <taxon>Burkholderiaceae</taxon>
        <taxon>Robbsia</taxon>
    </lineage>
</organism>
<dbReference type="InterPro" id="IPR051049">
    <property type="entry name" value="Dienelactone_hydrolase-like"/>
</dbReference>
<feature type="region of interest" description="Disordered" evidence="1">
    <location>
        <begin position="155"/>
        <end position="182"/>
    </location>
</feature>
<dbReference type="PANTHER" id="PTHR46623">
    <property type="entry name" value="CARBOXYMETHYLENEBUTENOLIDASE-RELATED"/>
    <property type="match status" value="1"/>
</dbReference>
<dbReference type="Pfam" id="PF01738">
    <property type="entry name" value="DLH"/>
    <property type="match status" value="2"/>
</dbReference>
<sequence length="478" mass="52578">MASEYITIQSKDSGHFRAYLALPPRGIGPGLVLCHEIFGANATMRELAHIYAEEGYVVAVPDLYWREEPGLEFDYTSSDWQHAYRLGEAFDFDLGVEDVGATLDALRERPEVRTETTASMAGRRERPDTPVSAPREPGRGLFGGAGGVFWRGRRSAKESGGAGLGSREGPHDAGLTGPSEREAPGGLSVVGFSLGGRLAYLAACRLEGVSCGVSYYGTGIEDHLDEANHLSGRLVVHLPENDKFVPETGREAIASHFAESRNVEVYRYPRAERGFARRGTDSYNRPAATIAYQRTLGALKREMGPYFDLSRLWDTHLMHTMADKNVDAIMKGLVEAPYLNHVPTRTGGAGKEKVAAFYRDHFIGQMPPDTRLLPLSRTVGATQLVEEALLSFTHSNVIDWLLPGVAPTHRYIEIPLVCVATFRGEKIHRLQTYWDQASVLVQIGRMTADAQPVAGIECARKIVNEDLPSNELIERTPT</sequence>
<accession>A0A0F5K4C0</accession>
<dbReference type="Gene3D" id="3.10.450.50">
    <property type="match status" value="1"/>
</dbReference>
<dbReference type="SUPFAM" id="SSF53474">
    <property type="entry name" value="alpha/beta-Hydrolases"/>
    <property type="match status" value="1"/>
</dbReference>
<evidence type="ECO:0000313" key="3">
    <source>
        <dbReference type="EMBL" id="KKB64709.1"/>
    </source>
</evidence>
<dbReference type="InterPro" id="IPR032710">
    <property type="entry name" value="NTF2-like_dom_sf"/>
</dbReference>
<dbReference type="STRING" id="28092.WM40_04810"/>
<proteinExistence type="predicted"/>
<reference evidence="3 4" key="1">
    <citation type="submission" date="2015-03" db="EMBL/GenBank/DDBJ databases">
        <title>Draft Genome Sequence of Burkholderia andropogonis type strain ICMP2807, isolated from Sorghum bicolor.</title>
        <authorList>
            <person name="Lopes-Santos L."/>
            <person name="Castro D.B."/>
            <person name="Ottoboni L.M."/>
            <person name="Park D."/>
            <person name="Weirc B.S."/>
            <person name="Destefano S.A."/>
        </authorList>
    </citation>
    <scope>NUCLEOTIDE SEQUENCE [LARGE SCALE GENOMIC DNA]</scope>
    <source>
        <strain evidence="3 4">ICMP2807</strain>
    </source>
</reference>
<gene>
    <name evidence="3" type="ORF">WM40_04810</name>
</gene>
<dbReference type="SUPFAM" id="SSF54427">
    <property type="entry name" value="NTF2-like"/>
    <property type="match status" value="1"/>
</dbReference>
<name>A0A0F5K4C0_9BURK</name>
<feature type="domain" description="Dienelactone hydrolase" evidence="2">
    <location>
        <begin position="16"/>
        <end position="115"/>
    </location>
</feature>
<dbReference type="PANTHER" id="PTHR46623:SF6">
    <property type="entry name" value="ALPHA_BETA-HYDROLASES SUPERFAMILY PROTEIN"/>
    <property type="match status" value="1"/>
</dbReference>
<dbReference type="PATRIC" id="fig|28092.6.peg.1141"/>
<dbReference type="Proteomes" id="UP000033618">
    <property type="component" value="Unassembled WGS sequence"/>
</dbReference>
<dbReference type="Gene3D" id="3.40.50.1820">
    <property type="entry name" value="alpha/beta hydrolase"/>
    <property type="match status" value="2"/>
</dbReference>
<protein>
    <recommendedName>
        <fullName evidence="2">Dienelactone hydrolase domain-containing protein</fullName>
    </recommendedName>
</protein>